<proteinExistence type="predicted"/>
<organism evidence="3 4">
    <name type="scientific">Lactiplantibacillus mudanjiangensis</name>
    <dbReference type="NCBI Taxonomy" id="1296538"/>
    <lineage>
        <taxon>Bacteria</taxon>
        <taxon>Bacillati</taxon>
        <taxon>Bacillota</taxon>
        <taxon>Bacilli</taxon>
        <taxon>Lactobacillales</taxon>
        <taxon>Lactobacillaceae</taxon>
        <taxon>Lactiplantibacillus</taxon>
    </lineage>
</organism>
<accession>A0A660E1Q2</accession>
<name>A0A660E1Q2_9LACO</name>
<feature type="chain" id="PRO_5024939872" description="Extracellular protein" evidence="2">
    <location>
        <begin position="25"/>
        <end position="413"/>
    </location>
</feature>
<dbReference type="OrthoDB" id="2276332at2"/>
<keyword evidence="4" id="KW-1185">Reference proteome</keyword>
<evidence type="ECO:0000256" key="2">
    <source>
        <dbReference type="SAM" id="SignalP"/>
    </source>
</evidence>
<keyword evidence="1" id="KW-0175">Coiled coil</keyword>
<evidence type="ECO:0000313" key="4">
    <source>
        <dbReference type="Proteomes" id="UP000289996"/>
    </source>
</evidence>
<feature type="signal peptide" evidence="2">
    <location>
        <begin position="1"/>
        <end position="24"/>
    </location>
</feature>
<dbReference type="Proteomes" id="UP000289996">
    <property type="component" value="Unassembled WGS sequence"/>
</dbReference>
<evidence type="ECO:0000313" key="3">
    <source>
        <dbReference type="EMBL" id="VDG27987.1"/>
    </source>
</evidence>
<evidence type="ECO:0000256" key="1">
    <source>
        <dbReference type="SAM" id="Coils"/>
    </source>
</evidence>
<dbReference type="AlphaFoldDB" id="A0A660E1Q2"/>
<dbReference type="RefSeq" id="WP_130843483.1">
    <property type="nucleotide sequence ID" value="NZ_BJDY01000002.1"/>
</dbReference>
<feature type="coiled-coil region" evidence="1">
    <location>
        <begin position="159"/>
        <end position="209"/>
    </location>
</feature>
<keyword evidence="2" id="KW-0732">Signal</keyword>
<reference evidence="3 4" key="1">
    <citation type="submission" date="2018-11" db="EMBL/GenBank/DDBJ databases">
        <authorList>
            <person name="Wuyts S."/>
        </authorList>
    </citation>
    <scope>NUCLEOTIDE SEQUENCE [LARGE SCALE GENOMIC DNA]</scope>
    <source>
        <strain evidence="3">Lactobacillus mudanjiangensis AMBF249</strain>
    </source>
</reference>
<evidence type="ECO:0008006" key="5">
    <source>
        <dbReference type="Google" id="ProtNLM"/>
    </source>
</evidence>
<gene>
    <name evidence="3" type="ORF">MUDAN_MDHGFNIF_02793</name>
</gene>
<protein>
    <recommendedName>
        <fullName evidence="5">Extracellular protein</fullName>
    </recommendedName>
</protein>
<sequence length="413" mass="46065">MRRQLLIMMSSPLILSMGVLTAQAATLTITNPAPKQAIPTSYGQNPKTDAYQGIQHQLVDSQQTTYQTSFYLPSYFSTADPHRNIYQGGVIVGQSLYLVESYHDDNTGNLVKLNLAAAKKLKLMTSQRGALASAYRYFDSKTTSGQQHLTTYQTGQAKLAKLKKQLKTNQTTLKKQTTQLKKTHKKATKQRLTKLVAKTKAAKKNLTAQRHTLTKQLKTAVFYKKVQAISTVGPTIQTGHGQALGYDTKHKRLFLYSSHATNPQLQAVNKTKLTTKTTYHATGTKPSVLTFDTSGNAYCGIFKGNNYYIYQGSYQGKTLKFALKLIIKNQMTDQNQGLSYNAHNQRLYLLGDAGWTSLPIKALKQKTLTAADLQNVTIKTTKEFENLTFDSQGYGYLTTLYSPELMKTTRPLP</sequence>
<dbReference type="EMBL" id="UYIG01000079">
    <property type="protein sequence ID" value="VDG27987.1"/>
    <property type="molecule type" value="Genomic_DNA"/>
</dbReference>